<reference evidence="1 2" key="1">
    <citation type="submission" date="2024-06" db="EMBL/GenBank/DDBJ databases">
        <title>The draft genome of Grus japonensis, version 3.</title>
        <authorList>
            <person name="Nabeshima K."/>
            <person name="Suzuki S."/>
            <person name="Onuma M."/>
        </authorList>
    </citation>
    <scope>NUCLEOTIDE SEQUENCE [LARGE SCALE GENOMIC DNA]</scope>
    <source>
        <strain evidence="1 2">451A</strain>
    </source>
</reference>
<dbReference type="PANTHER" id="PTHR33332">
    <property type="entry name" value="REVERSE TRANSCRIPTASE DOMAIN-CONTAINING PROTEIN"/>
    <property type="match status" value="1"/>
</dbReference>
<dbReference type="EMBL" id="BAAFJT010000040">
    <property type="protein sequence ID" value="GAB0205540.1"/>
    <property type="molecule type" value="Genomic_DNA"/>
</dbReference>
<evidence type="ECO:0000313" key="2">
    <source>
        <dbReference type="Proteomes" id="UP001623348"/>
    </source>
</evidence>
<organism evidence="1 2">
    <name type="scientific">Grus japonensis</name>
    <name type="common">Japanese crane</name>
    <name type="synonym">Red-crowned crane</name>
    <dbReference type="NCBI Taxonomy" id="30415"/>
    <lineage>
        <taxon>Eukaryota</taxon>
        <taxon>Metazoa</taxon>
        <taxon>Chordata</taxon>
        <taxon>Craniata</taxon>
        <taxon>Vertebrata</taxon>
        <taxon>Euteleostomi</taxon>
        <taxon>Archelosauria</taxon>
        <taxon>Archosauria</taxon>
        <taxon>Dinosauria</taxon>
        <taxon>Saurischia</taxon>
        <taxon>Theropoda</taxon>
        <taxon>Coelurosauria</taxon>
        <taxon>Aves</taxon>
        <taxon>Neognathae</taxon>
        <taxon>Neoaves</taxon>
        <taxon>Gruiformes</taxon>
        <taxon>Gruidae</taxon>
        <taxon>Grus</taxon>
    </lineage>
</organism>
<keyword evidence="2" id="KW-1185">Reference proteome</keyword>
<protein>
    <submittedName>
        <fullName evidence="1">Mitochondrial enolase superfamily member 1</fullName>
    </submittedName>
</protein>
<dbReference type="Proteomes" id="UP001623348">
    <property type="component" value="Unassembled WGS sequence"/>
</dbReference>
<gene>
    <name evidence="1" type="ORF">GRJ2_003019600</name>
</gene>
<evidence type="ECO:0000313" key="1">
    <source>
        <dbReference type="EMBL" id="GAB0205540.1"/>
    </source>
</evidence>
<sequence length="179" mass="20887">MEQIIPEAMSRHMDDREVIRNSQHSFTKNKSCITNLVAFYNGVTALVDMRRKTNVIYLKFCKAIDAVPQNIVVDNLERYVFDGWTNQWIKSYLDGHSGIECTLSKFVDDTKLSGAVDLLERRDAIQRCLRRLEEWAHVDLMKFNKAKFKVLHMGQGNPKHSYRLGAELRRAALRRRTWG</sequence>
<dbReference type="AlphaFoldDB" id="A0ABC9Y655"/>
<comment type="caution">
    <text evidence="1">The sequence shown here is derived from an EMBL/GenBank/DDBJ whole genome shotgun (WGS) entry which is preliminary data.</text>
</comment>
<accession>A0ABC9Y655</accession>
<name>A0ABC9Y655_GRUJA</name>
<proteinExistence type="predicted"/>